<sequence length="199" mass="20511">MAETAPASATKAAKKKPAAKSKKPGPNVRELIVKAVSASKERSGVSLAALKKALAAGGYDVEKNNSRVKTAVKSLVTNETLVQTKGTGASGSFKLNKKQSETKTKPAKKAAPKAKKPAAKKPAAAKKPKTAAAKKPVAKKSPKKVKKPAAKKATKSPKKAKKAATPKKAAKSPKKAKAAKPKTAKPKAAKPKKTAAKKK</sequence>
<organism evidence="7 8">
    <name type="scientific">Phoxinus phoxinus</name>
    <name type="common">Eurasian minnow</name>
    <dbReference type="NCBI Taxonomy" id="58324"/>
    <lineage>
        <taxon>Eukaryota</taxon>
        <taxon>Metazoa</taxon>
        <taxon>Chordata</taxon>
        <taxon>Craniata</taxon>
        <taxon>Vertebrata</taxon>
        <taxon>Euteleostomi</taxon>
        <taxon>Actinopterygii</taxon>
        <taxon>Neopterygii</taxon>
        <taxon>Teleostei</taxon>
        <taxon>Ostariophysi</taxon>
        <taxon>Cypriniformes</taxon>
        <taxon>Leuciscidae</taxon>
        <taxon>Phoxininae</taxon>
        <taxon>Phoxinus</taxon>
    </lineage>
</organism>
<keyword evidence="4" id="KW-0158">Chromosome</keyword>
<evidence type="ECO:0000256" key="3">
    <source>
        <dbReference type="ARBA" id="ARBA00023125"/>
    </source>
</evidence>
<dbReference type="GO" id="GO:0005634">
    <property type="term" value="C:nucleus"/>
    <property type="evidence" value="ECO:0007669"/>
    <property type="project" value="UniProtKB-SubCell"/>
</dbReference>
<protein>
    <recommendedName>
        <fullName evidence="1">Histone H1</fullName>
    </recommendedName>
</protein>
<dbReference type="AlphaFoldDB" id="A0AAN9HG56"/>
<feature type="region of interest" description="Disordered" evidence="5">
    <location>
        <begin position="79"/>
        <end position="199"/>
    </location>
</feature>
<evidence type="ECO:0000256" key="4">
    <source>
        <dbReference type="RuleBase" id="RU003894"/>
    </source>
</evidence>
<feature type="compositionally biased region" description="Basic residues" evidence="5">
    <location>
        <begin position="105"/>
        <end position="129"/>
    </location>
</feature>
<keyword evidence="8" id="KW-1185">Reference proteome</keyword>
<dbReference type="PROSITE" id="PS51504">
    <property type="entry name" value="H15"/>
    <property type="match status" value="1"/>
</dbReference>
<evidence type="ECO:0000256" key="2">
    <source>
        <dbReference type="ARBA" id="ARBA00022990"/>
    </source>
</evidence>
<evidence type="ECO:0000256" key="1">
    <source>
        <dbReference type="ARBA" id="ARBA00020833"/>
    </source>
</evidence>
<gene>
    <name evidence="7" type="ORF">R3I93_001147</name>
</gene>
<dbReference type="Pfam" id="PF00538">
    <property type="entry name" value="Linker_histone"/>
    <property type="match status" value="1"/>
</dbReference>
<reference evidence="7 8" key="1">
    <citation type="submission" date="2024-02" db="EMBL/GenBank/DDBJ databases">
        <title>Chromosome-level genome assembly of the Eurasian Minnow (Phoxinus phoxinus).</title>
        <authorList>
            <person name="Oriowo T.O."/>
            <person name="Martin S."/>
            <person name="Stange M."/>
            <person name="Chrysostomakis Y."/>
            <person name="Brown T."/>
            <person name="Winkler S."/>
            <person name="Kukowka S."/>
            <person name="Myers E.W."/>
            <person name="Bohne A."/>
        </authorList>
    </citation>
    <scope>NUCLEOTIDE SEQUENCE [LARGE SCALE GENOMIC DNA]</scope>
    <source>
        <strain evidence="7">ZFMK-TIS-60720</strain>
        <tissue evidence="7">Whole Organism</tissue>
    </source>
</reference>
<dbReference type="GO" id="GO:0003677">
    <property type="term" value="F:DNA binding"/>
    <property type="evidence" value="ECO:0007669"/>
    <property type="project" value="UniProtKB-KW"/>
</dbReference>
<feature type="region of interest" description="Disordered" evidence="5">
    <location>
        <begin position="1"/>
        <end position="27"/>
    </location>
</feature>
<dbReference type="FunFam" id="1.10.10.10:FF:000075">
    <property type="entry name" value="Histone H1 like"/>
    <property type="match status" value="1"/>
</dbReference>
<proteinExistence type="inferred from homology"/>
<dbReference type="Gene3D" id="1.10.10.10">
    <property type="entry name" value="Winged helix-like DNA-binding domain superfamily/Winged helix DNA-binding domain"/>
    <property type="match status" value="1"/>
</dbReference>
<evidence type="ECO:0000313" key="7">
    <source>
        <dbReference type="EMBL" id="KAK7177095.1"/>
    </source>
</evidence>
<feature type="compositionally biased region" description="Basic residues" evidence="5">
    <location>
        <begin position="136"/>
        <end position="199"/>
    </location>
</feature>
<feature type="compositionally biased region" description="Basic residues" evidence="5">
    <location>
        <begin position="12"/>
        <end position="23"/>
    </location>
</feature>
<dbReference type="GO" id="GO:0000786">
    <property type="term" value="C:nucleosome"/>
    <property type="evidence" value="ECO:0007669"/>
    <property type="project" value="InterPro"/>
</dbReference>
<dbReference type="InterPro" id="IPR005818">
    <property type="entry name" value="Histone_H1/H5_H15"/>
</dbReference>
<evidence type="ECO:0000256" key="5">
    <source>
        <dbReference type="SAM" id="MobiDB-lite"/>
    </source>
</evidence>
<dbReference type="SMART" id="SM00526">
    <property type="entry name" value="H15"/>
    <property type="match status" value="1"/>
</dbReference>
<dbReference type="Proteomes" id="UP001364617">
    <property type="component" value="Unassembled WGS sequence"/>
</dbReference>
<evidence type="ECO:0000259" key="6">
    <source>
        <dbReference type="PROSITE" id="PS51504"/>
    </source>
</evidence>
<dbReference type="GO" id="GO:0030527">
    <property type="term" value="F:structural constituent of chromatin"/>
    <property type="evidence" value="ECO:0007669"/>
    <property type="project" value="InterPro"/>
</dbReference>
<feature type="domain" description="H15" evidence="6">
    <location>
        <begin position="24"/>
        <end position="97"/>
    </location>
</feature>
<accession>A0AAN9HG56</accession>
<dbReference type="CDD" id="cd00073">
    <property type="entry name" value="H15"/>
    <property type="match status" value="1"/>
</dbReference>
<dbReference type="EMBL" id="JAYKXH010000001">
    <property type="protein sequence ID" value="KAK7177095.1"/>
    <property type="molecule type" value="Genomic_DNA"/>
</dbReference>
<comment type="similarity">
    <text evidence="4">Belongs to the histone H1/H5 family.</text>
</comment>
<keyword evidence="3 4" id="KW-0238">DNA-binding</keyword>
<dbReference type="InterPro" id="IPR005819">
    <property type="entry name" value="H1/H5"/>
</dbReference>
<comment type="caution">
    <text evidence="7">The sequence shown here is derived from an EMBL/GenBank/DDBJ whole genome shotgun (WGS) entry which is preliminary data.</text>
</comment>
<dbReference type="GO" id="GO:0006334">
    <property type="term" value="P:nucleosome assembly"/>
    <property type="evidence" value="ECO:0007669"/>
    <property type="project" value="InterPro"/>
</dbReference>
<dbReference type="SUPFAM" id="SSF46785">
    <property type="entry name" value="Winged helix' DNA-binding domain"/>
    <property type="match status" value="1"/>
</dbReference>
<feature type="compositionally biased region" description="Low complexity" evidence="5">
    <location>
        <begin position="1"/>
        <end position="11"/>
    </location>
</feature>
<dbReference type="InterPro" id="IPR036388">
    <property type="entry name" value="WH-like_DNA-bd_sf"/>
</dbReference>
<evidence type="ECO:0000313" key="8">
    <source>
        <dbReference type="Proteomes" id="UP001364617"/>
    </source>
</evidence>
<keyword evidence="4" id="KW-0539">Nucleus</keyword>
<keyword evidence="2" id="KW-0007">Acetylation</keyword>
<comment type="subcellular location">
    <subcellularLocation>
        <location evidence="4">Nucleus</location>
    </subcellularLocation>
</comment>
<name>A0AAN9HG56_9TELE</name>
<dbReference type="InterPro" id="IPR036390">
    <property type="entry name" value="WH_DNA-bd_sf"/>
</dbReference>
<dbReference type="PRINTS" id="PR00624">
    <property type="entry name" value="HISTONEH5"/>
</dbReference>